<dbReference type="AlphaFoldDB" id="A0A8S3ZRP0"/>
<feature type="transmembrane region" description="Helical" evidence="10">
    <location>
        <begin position="257"/>
        <end position="277"/>
    </location>
</feature>
<comment type="similarity">
    <text evidence="8">Belongs to the G-protein coupled receptor 1 family.</text>
</comment>
<organism evidence="12 13">
    <name type="scientific">Candidula unifasciata</name>
    <dbReference type="NCBI Taxonomy" id="100452"/>
    <lineage>
        <taxon>Eukaryota</taxon>
        <taxon>Metazoa</taxon>
        <taxon>Spiralia</taxon>
        <taxon>Lophotrochozoa</taxon>
        <taxon>Mollusca</taxon>
        <taxon>Gastropoda</taxon>
        <taxon>Heterobranchia</taxon>
        <taxon>Euthyneura</taxon>
        <taxon>Panpulmonata</taxon>
        <taxon>Eupulmonata</taxon>
        <taxon>Stylommatophora</taxon>
        <taxon>Helicina</taxon>
        <taxon>Helicoidea</taxon>
        <taxon>Geomitridae</taxon>
        <taxon>Candidula</taxon>
    </lineage>
</organism>
<dbReference type="CDD" id="cd00637">
    <property type="entry name" value="7tm_classA_rhodopsin-like"/>
    <property type="match status" value="2"/>
</dbReference>
<evidence type="ECO:0000256" key="5">
    <source>
        <dbReference type="ARBA" id="ARBA00023136"/>
    </source>
</evidence>
<keyword evidence="4 8" id="KW-0297">G-protein coupled receptor</keyword>
<keyword evidence="13" id="KW-1185">Reference proteome</keyword>
<keyword evidence="2 8" id="KW-0812">Transmembrane</keyword>
<feature type="region of interest" description="Disordered" evidence="9">
    <location>
        <begin position="442"/>
        <end position="461"/>
    </location>
</feature>
<accession>A0A8S3ZRP0</accession>
<dbReference type="GO" id="GO:0004930">
    <property type="term" value="F:G protein-coupled receptor activity"/>
    <property type="evidence" value="ECO:0007669"/>
    <property type="project" value="UniProtKB-KW"/>
</dbReference>
<evidence type="ECO:0000256" key="8">
    <source>
        <dbReference type="RuleBase" id="RU000688"/>
    </source>
</evidence>
<feature type="compositionally biased region" description="Polar residues" evidence="9">
    <location>
        <begin position="334"/>
        <end position="350"/>
    </location>
</feature>
<keyword evidence="5 10" id="KW-0472">Membrane</keyword>
<evidence type="ECO:0000256" key="6">
    <source>
        <dbReference type="ARBA" id="ARBA00023170"/>
    </source>
</evidence>
<feature type="transmembrane region" description="Helical" evidence="10">
    <location>
        <begin position="26"/>
        <end position="50"/>
    </location>
</feature>
<keyword evidence="6 8" id="KW-0675">Receptor</keyword>
<evidence type="ECO:0000256" key="7">
    <source>
        <dbReference type="ARBA" id="ARBA00023224"/>
    </source>
</evidence>
<reference evidence="12" key="1">
    <citation type="submission" date="2021-04" db="EMBL/GenBank/DDBJ databases">
        <authorList>
            <consortium name="Molecular Ecology Group"/>
        </authorList>
    </citation>
    <scope>NUCLEOTIDE SEQUENCE</scope>
</reference>
<dbReference type="Proteomes" id="UP000678393">
    <property type="component" value="Unassembled WGS sequence"/>
</dbReference>
<dbReference type="InterPro" id="IPR017452">
    <property type="entry name" value="GPCR_Rhodpsn_7TM"/>
</dbReference>
<feature type="transmembrane region" description="Helical" evidence="10">
    <location>
        <begin position="139"/>
        <end position="162"/>
    </location>
</feature>
<name>A0A8S3ZRP0_9EUPU</name>
<feature type="transmembrane region" description="Helical" evidence="10">
    <location>
        <begin position="477"/>
        <end position="499"/>
    </location>
</feature>
<dbReference type="PROSITE" id="PS50262">
    <property type="entry name" value="G_PROTEIN_RECEP_F1_2"/>
    <property type="match status" value="1"/>
</dbReference>
<feature type="transmembrane region" description="Helical" evidence="10">
    <location>
        <begin position="59"/>
        <end position="82"/>
    </location>
</feature>
<evidence type="ECO:0000256" key="4">
    <source>
        <dbReference type="ARBA" id="ARBA00023040"/>
    </source>
</evidence>
<evidence type="ECO:0000313" key="12">
    <source>
        <dbReference type="EMBL" id="CAG5130638.1"/>
    </source>
</evidence>
<dbReference type="GO" id="GO:0005886">
    <property type="term" value="C:plasma membrane"/>
    <property type="evidence" value="ECO:0007669"/>
    <property type="project" value="TreeGrafter"/>
</dbReference>
<dbReference type="PANTHER" id="PTHR45695:SF9">
    <property type="entry name" value="LEUCOKININ RECEPTOR"/>
    <property type="match status" value="1"/>
</dbReference>
<dbReference type="PRINTS" id="PR00237">
    <property type="entry name" value="GPCRRHODOPSN"/>
</dbReference>
<proteinExistence type="inferred from homology"/>
<evidence type="ECO:0000256" key="2">
    <source>
        <dbReference type="ARBA" id="ARBA00022692"/>
    </source>
</evidence>
<dbReference type="SUPFAM" id="SSF81321">
    <property type="entry name" value="Family A G protein-coupled receptor-like"/>
    <property type="match status" value="1"/>
</dbReference>
<comment type="caution">
    <text evidence="12">The sequence shown here is derived from an EMBL/GenBank/DDBJ whole genome shotgun (WGS) entry which is preliminary data.</text>
</comment>
<keyword evidence="3 10" id="KW-1133">Transmembrane helix</keyword>
<evidence type="ECO:0000313" key="13">
    <source>
        <dbReference type="Proteomes" id="UP000678393"/>
    </source>
</evidence>
<feature type="transmembrane region" description="Helical" evidence="10">
    <location>
        <begin position="505"/>
        <end position="527"/>
    </location>
</feature>
<dbReference type="EMBL" id="CAJHNH020004156">
    <property type="protein sequence ID" value="CAG5130638.1"/>
    <property type="molecule type" value="Genomic_DNA"/>
</dbReference>
<dbReference type="OrthoDB" id="5969463at2759"/>
<dbReference type="Pfam" id="PF00001">
    <property type="entry name" value="7tm_1"/>
    <property type="match status" value="1"/>
</dbReference>
<feature type="transmembrane region" description="Helical" evidence="10">
    <location>
        <begin position="97"/>
        <end position="118"/>
    </location>
</feature>
<evidence type="ECO:0000256" key="1">
    <source>
        <dbReference type="ARBA" id="ARBA00004141"/>
    </source>
</evidence>
<keyword evidence="7 8" id="KW-0807">Transducer</keyword>
<evidence type="ECO:0000256" key="10">
    <source>
        <dbReference type="SAM" id="Phobius"/>
    </source>
</evidence>
<gene>
    <name evidence="12" type="ORF">CUNI_LOCUS16196</name>
</gene>
<sequence length="552" mass="62604">MTQGTANETESAAMTPTHQPVSIETIILVVMLTVFFIVGSIGNGLVVFVFQVNKSTAQVFIISLAIIDLFTCMVIIPLTIFVEYSNADIKYDFLCKLYHFLLTSKIPMSAFIMVAIAFDRYFCICHPLKRIITVNRAKIIVVCLGLLACVFGIITSLFYGVYQIVWRYDWKKIDEIAGTNFTKVIADIHSQPSRLAAYTNMHENVGSFLQSNHFIFNGTGHNGVPVVTEIVYMGICTPPGINFGVPLFHAYQRTYMTVYPICLIAIMILYFMIYRFMCLRRSKKLQQKLTMCSYVNGDGTYENTRLVSAGNDESRRDSKNKTTPNIETPGLFPTSMSNSNGFTSATSLRNSPEEGNGTLSSQEKKSYNFLNEGTGGDNISCSATISTSILTPLDNDDNVPILSFSNSCSSNLRRAASDRAQLVSGRRHSRLPDQKYHWHKNRDSMKRYKGKSKRRKSQYSCDADRLREENRAANVRTALMLFTVTLVFMIAFVPAWIMAHRLIPYIAPVYNLYFLYNVANPFIYAFMNNTFKNYMYKVITCRRLTISNRRES</sequence>
<dbReference type="PROSITE" id="PS00237">
    <property type="entry name" value="G_PROTEIN_RECEP_F1_1"/>
    <property type="match status" value="1"/>
</dbReference>
<feature type="domain" description="G-protein coupled receptors family 1 profile" evidence="11">
    <location>
        <begin position="39"/>
        <end position="536"/>
    </location>
</feature>
<feature type="region of interest" description="Disordered" evidence="9">
    <location>
        <begin position="307"/>
        <end position="362"/>
    </location>
</feature>
<comment type="subcellular location">
    <subcellularLocation>
        <location evidence="1">Membrane</location>
        <topology evidence="1">Multi-pass membrane protein</topology>
    </subcellularLocation>
</comment>
<dbReference type="InterPro" id="IPR000276">
    <property type="entry name" value="GPCR_Rhodpsn"/>
</dbReference>
<dbReference type="PANTHER" id="PTHR45695">
    <property type="entry name" value="LEUCOKININ RECEPTOR-RELATED"/>
    <property type="match status" value="1"/>
</dbReference>
<evidence type="ECO:0000256" key="3">
    <source>
        <dbReference type="ARBA" id="ARBA00022989"/>
    </source>
</evidence>
<feature type="compositionally biased region" description="Basic residues" evidence="9">
    <location>
        <begin position="447"/>
        <end position="457"/>
    </location>
</feature>
<protein>
    <recommendedName>
        <fullName evidence="11">G-protein coupled receptors family 1 profile domain-containing protein</fullName>
    </recommendedName>
</protein>
<evidence type="ECO:0000256" key="9">
    <source>
        <dbReference type="SAM" id="MobiDB-lite"/>
    </source>
</evidence>
<dbReference type="Gene3D" id="1.20.1070.10">
    <property type="entry name" value="Rhodopsin 7-helix transmembrane proteins"/>
    <property type="match status" value="2"/>
</dbReference>
<evidence type="ECO:0000259" key="11">
    <source>
        <dbReference type="PROSITE" id="PS50262"/>
    </source>
</evidence>